<dbReference type="SUPFAM" id="SSF53187">
    <property type="entry name" value="Zn-dependent exopeptidases"/>
    <property type="match status" value="1"/>
</dbReference>
<feature type="domain" description="Peptidase M20 dimerisation" evidence="3">
    <location>
        <begin position="158"/>
        <end position="270"/>
    </location>
</feature>
<dbReference type="PANTHER" id="PTHR43808">
    <property type="entry name" value="ACETYLORNITHINE DEACETYLASE"/>
    <property type="match status" value="1"/>
</dbReference>
<protein>
    <recommendedName>
        <fullName evidence="3">Peptidase M20 dimerisation domain-containing protein</fullName>
    </recommendedName>
</protein>
<dbReference type="InterPro" id="IPR011650">
    <property type="entry name" value="Peptidase_M20_dimer"/>
</dbReference>
<gene>
    <name evidence="4" type="ORF">OAUR00152_LOCUS27313</name>
</gene>
<dbReference type="InterPro" id="IPR036264">
    <property type="entry name" value="Bact_exopeptidase_dim_dom"/>
</dbReference>
<sequence length="406" mass="44268">MVPHLMEVLGPHTTESGGPLIVEQLVYKDGRPNVKITYPGTEPELTVGLIGSHLDVVPANPETWERDPFALTVEGDRLHGRGTTDCLGHVGMITLLFKALAEKKPALRRSVVALFIVGEEGGESGVGVDMVVQSGRIDELKNGTCFWIDSADSQPCTGTAGAMQWHLKATGRLFHSGLPHRGINSLELASEAMAIVQRRFYEDFPAHELEEKYGFATPSTMKPTQVECARGALNQIPPWTTISGDVRLSPFYDPVAVMEKVGGYLKDINDNIESVPTRGPCSKYTLEGDDVDVKRGKVEITWTDDVESVRQMEGIACDLDSPGLKALIDSTKEVKGSAKPYAITGSLPLVRQMKDAGFDVQISGYGLSSTYHADNEYALLSDMKDAFQILLRVISIADKEDYGKDV</sequence>
<keyword evidence="1" id="KW-0479">Metal-binding</keyword>
<dbReference type="SUPFAM" id="SSF55031">
    <property type="entry name" value="Bacterial exopeptidase dimerisation domain"/>
    <property type="match status" value="1"/>
</dbReference>
<evidence type="ECO:0000259" key="3">
    <source>
        <dbReference type="Pfam" id="PF07687"/>
    </source>
</evidence>
<dbReference type="InterPro" id="IPR002933">
    <property type="entry name" value="Peptidase_M20"/>
</dbReference>
<keyword evidence="2" id="KW-0378">Hydrolase</keyword>
<dbReference type="Pfam" id="PF07687">
    <property type="entry name" value="M20_dimer"/>
    <property type="match status" value="1"/>
</dbReference>
<dbReference type="Gene3D" id="3.40.630.10">
    <property type="entry name" value="Zn peptidases"/>
    <property type="match status" value="2"/>
</dbReference>
<dbReference type="AlphaFoldDB" id="A0A7S4JFG2"/>
<name>A0A7S4JFG2_9STRA</name>
<dbReference type="EMBL" id="HBKQ01039607">
    <property type="protein sequence ID" value="CAE2262023.1"/>
    <property type="molecule type" value="Transcribed_RNA"/>
</dbReference>
<dbReference type="GO" id="GO:0016787">
    <property type="term" value="F:hydrolase activity"/>
    <property type="evidence" value="ECO:0007669"/>
    <property type="project" value="UniProtKB-KW"/>
</dbReference>
<accession>A0A7S4JFG2</accession>
<evidence type="ECO:0000256" key="2">
    <source>
        <dbReference type="ARBA" id="ARBA00022801"/>
    </source>
</evidence>
<dbReference type="PANTHER" id="PTHR43808:SF3">
    <property type="entry name" value="ACETYLORNITHINE DEACETYLASE"/>
    <property type="match status" value="1"/>
</dbReference>
<evidence type="ECO:0000256" key="1">
    <source>
        <dbReference type="ARBA" id="ARBA00022723"/>
    </source>
</evidence>
<evidence type="ECO:0000313" key="4">
    <source>
        <dbReference type="EMBL" id="CAE2262023.1"/>
    </source>
</evidence>
<proteinExistence type="predicted"/>
<organism evidence="4">
    <name type="scientific">Odontella aurita</name>
    <dbReference type="NCBI Taxonomy" id="265563"/>
    <lineage>
        <taxon>Eukaryota</taxon>
        <taxon>Sar</taxon>
        <taxon>Stramenopiles</taxon>
        <taxon>Ochrophyta</taxon>
        <taxon>Bacillariophyta</taxon>
        <taxon>Mediophyceae</taxon>
        <taxon>Biddulphiophycidae</taxon>
        <taxon>Eupodiscales</taxon>
        <taxon>Odontellaceae</taxon>
        <taxon>Odontella</taxon>
    </lineage>
</organism>
<dbReference type="InterPro" id="IPR050072">
    <property type="entry name" value="Peptidase_M20A"/>
</dbReference>
<dbReference type="Pfam" id="PF01546">
    <property type="entry name" value="Peptidase_M20"/>
    <property type="match status" value="1"/>
</dbReference>
<dbReference type="GO" id="GO:0046872">
    <property type="term" value="F:metal ion binding"/>
    <property type="evidence" value="ECO:0007669"/>
    <property type="project" value="UniProtKB-KW"/>
</dbReference>
<dbReference type="Gene3D" id="3.30.70.360">
    <property type="match status" value="1"/>
</dbReference>
<reference evidence="4" key="1">
    <citation type="submission" date="2021-01" db="EMBL/GenBank/DDBJ databases">
        <authorList>
            <person name="Corre E."/>
            <person name="Pelletier E."/>
            <person name="Niang G."/>
            <person name="Scheremetjew M."/>
            <person name="Finn R."/>
            <person name="Kale V."/>
            <person name="Holt S."/>
            <person name="Cochrane G."/>
            <person name="Meng A."/>
            <person name="Brown T."/>
            <person name="Cohen L."/>
        </authorList>
    </citation>
    <scope>NUCLEOTIDE SEQUENCE</scope>
    <source>
        <strain evidence="4">Isolate 1302-5</strain>
    </source>
</reference>